<feature type="region of interest" description="Disordered" evidence="5">
    <location>
        <begin position="622"/>
        <end position="656"/>
    </location>
</feature>
<organism evidence="7 8">
    <name type="scientific">Pleuronectes platessa</name>
    <name type="common">European plaice</name>
    <dbReference type="NCBI Taxonomy" id="8262"/>
    <lineage>
        <taxon>Eukaryota</taxon>
        <taxon>Metazoa</taxon>
        <taxon>Chordata</taxon>
        <taxon>Craniata</taxon>
        <taxon>Vertebrata</taxon>
        <taxon>Euteleostomi</taxon>
        <taxon>Actinopterygii</taxon>
        <taxon>Neopterygii</taxon>
        <taxon>Teleostei</taxon>
        <taxon>Neoteleostei</taxon>
        <taxon>Acanthomorphata</taxon>
        <taxon>Carangaria</taxon>
        <taxon>Pleuronectiformes</taxon>
        <taxon>Pleuronectoidei</taxon>
        <taxon>Pleuronectidae</taxon>
        <taxon>Pleuronectes</taxon>
    </lineage>
</organism>
<keyword evidence="2" id="KW-0963">Cytoplasm</keyword>
<evidence type="ECO:0000313" key="8">
    <source>
        <dbReference type="Proteomes" id="UP001153269"/>
    </source>
</evidence>
<protein>
    <recommendedName>
        <fullName evidence="6">G2 and S phase-expressed protein 1 N-terminal domain-containing protein</fullName>
    </recommendedName>
</protein>
<feature type="compositionally biased region" description="Low complexity" evidence="5">
    <location>
        <begin position="419"/>
        <end position="428"/>
    </location>
</feature>
<dbReference type="InterPro" id="IPR026657">
    <property type="entry name" value="DDA3/GTSE-1"/>
</dbReference>
<name>A0A9N7YMW5_PLEPL</name>
<keyword evidence="4" id="KW-0206">Cytoskeleton</keyword>
<dbReference type="GO" id="GO:0005881">
    <property type="term" value="C:cytoplasmic microtubule"/>
    <property type="evidence" value="ECO:0007669"/>
    <property type="project" value="TreeGrafter"/>
</dbReference>
<dbReference type="PANTHER" id="PTHR21584:SF10">
    <property type="entry name" value="G2 AND S PHASE-EXPRESSED PROTEIN 1"/>
    <property type="match status" value="1"/>
</dbReference>
<feature type="region of interest" description="Disordered" evidence="5">
    <location>
        <begin position="467"/>
        <end position="516"/>
    </location>
</feature>
<keyword evidence="3" id="KW-0597">Phosphoprotein</keyword>
<feature type="region of interest" description="Disordered" evidence="5">
    <location>
        <begin position="173"/>
        <end position="228"/>
    </location>
</feature>
<evidence type="ECO:0000256" key="5">
    <source>
        <dbReference type="SAM" id="MobiDB-lite"/>
    </source>
</evidence>
<dbReference type="InterPro" id="IPR032768">
    <property type="entry name" value="GTSE1_N"/>
</dbReference>
<evidence type="ECO:0000256" key="4">
    <source>
        <dbReference type="ARBA" id="ARBA00023212"/>
    </source>
</evidence>
<dbReference type="PANTHER" id="PTHR21584">
    <property type="entry name" value="DIFFERENTIAL DISPLAY AND ACTIVATED BY P53 DDA3 /G2 S PHASE EXPRESSED 1"/>
    <property type="match status" value="1"/>
</dbReference>
<evidence type="ECO:0000256" key="1">
    <source>
        <dbReference type="ARBA" id="ARBA00004245"/>
    </source>
</evidence>
<evidence type="ECO:0000256" key="2">
    <source>
        <dbReference type="ARBA" id="ARBA00022490"/>
    </source>
</evidence>
<feature type="compositionally biased region" description="Low complexity" evidence="5">
    <location>
        <begin position="357"/>
        <end position="389"/>
    </location>
</feature>
<sequence length="767" mass="81958">MDCRANVDLFFLPDETLDFDVSLSPASFKGDEDEDEVFLGPVSHKERCASVNVAPRLEDLDGGERVSLSPLTEDQLESVCQEALKLATQLQNSELSQPHHEVGETTTMTTNNNTTNHRDEFVQDKVAKLNMLGQTASALSPIKRQTFCVQDSPMKELPPAVQRRLLRGSGANIAHSVPTNKPSSTRHTSINVASSNRLSSTTSSNRLSSTASSTRPTTRLSTSSPVTVAKAQPRMVLRGKVALGVGVVLPSKPAAPPSSCSASKSRVEKTRLQPPSKVVGGRRRSPSSHPSSRAESYEDLISDSASMASDLSDSSLNSSLLGKRMLAPPTKNVVRNLSGVKAPPLQNRRVADRKNTSSSSSSVSSFNSSLSVSPTKGKLNSSLNRSLSSTTGPAPNSINRLANPSKPCRSTVYATADPTSSTTGGRRSLSMQARKLSDVEPFKAIRSTSLKRAEATPLQLTPAKRMLQRTSSVPPTAFVRPQSGLKAKPKPEAQILPTASGGARGDQHGDGVPKMLKPTRMVSASSMESLPQKLTAGPLTPCPGGCKSLQMKARRPSALPTPLRHRMSSIPTPTPTKTRPARPPPTSDTDSAPSADGMESSCSPAPVNLQEEEPVDAPDIQPFSLEEEQPPDGPPCSAPQPEQSESMDPNAPSQVQSEPIQNLIELGTAEESNSKAEEILLLDLPAPTLQPQEKLLIDLNNTPDLIRTNGKTCTTTQNSEKMLEECLTPPVKHDGGHVMVWGCFGAGHVGDLYKDNDPKHTSKLCRN</sequence>
<comment type="subcellular location">
    <subcellularLocation>
        <location evidence="1">Cytoplasm</location>
        <location evidence="1">Cytoskeleton</location>
    </subcellularLocation>
</comment>
<feature type="compositionally biased region" description="Low complexity" evidence="5">
    <location>
        <begin position="193"/>
        <end position="228"/>
    </location>
</feature>
<comment type="caution">
    <text evidence="7">The sequence shown here is derived from an EMBL/GenBank/DDBJ whole genome shotgun (WGS) entry which is preliminary data.</text>
</comment>
<dbReference type="Pfam" id="PF15259">
    <property type="entry name" value="GTSE1_N"/>
    <property type="match status" value="1"/>
</dbReference>
<feature type="compositionally biased region" description="Polar residues" evidence="5">
    <location>
        <begin position="640"/>
        <end position="656"/>
    </location>
</feature>
<feature type="compositionally biased region" description="Low complexity" evidence="5">
    <location>
        <begin position="105"/>
        <end position="115"/>
    </location>
</feature>
<feature type="compositionally biased region" description="Polar residues" evidence="5">
    <location>
        <begin position="177"/>
        <end position="192"/>
    </location>
</feature>
<proteinExistence type="predicted"/>
<dbReference type="Proteomes" id="UP001153269">
    <property type="component" value="Unassembled WGS sequence"/>
</dbReference>
<feature type="compositionally biased region" description="Low complexity" evidence="5">
    <location>
        <begin position="587"/>
        <end position="596"/>
    </location>
</feature>
<accession>A0A9N7YMW5</accession>
<feature type="domain" description="G2 and S phase-expressed protein 1 N-terminal" evidence="6">
    <location>
        <begin position="10"/>
        <end position="152"/>
    </location>
</feature>
<feature type="region of interest" description="Disordered" evidence="5">
    <location>
        <begin position="93"/>
        <end position="116"/>
    </location>
</feature>
<feature type="region of interest" description="Disordered" evidence="5">
    <location>
        <begin position="529"/>
        <end position="606"/>
    </location>
</feature>
<keyword evidence="8" id="KW-1185">Reference proteome</keyword>
<evidence type="ECO:0000313" key="7">
    <source>
        <dbReference type="EMBL" id="CAB1437624.1"/>
    </source>
</evidence>
<feature type="region of interest" description="Disordered" evidence="5">
    <location>
        <begin position="249"/>
        <end position="297"/>
    </location>
</feature>
<feature type="region of interest" description="Disordered" evidence="5">
    <location>
        <begin position="332"/>
        <end position="430"/>
    </location>
</feature>
<dbReference type="AlphaFoldDB" id="A0A9N7YMW5"/>
<reference evidence="7" key="1">
    <citation type="submission" date="2020-03" db="EMBL/GenBank/DDBJ databases">
        <authorList>
            <person name="Weist P."/>
        </authorList>
    </citation>
    <scope>NUCLEOTIDE SEQUENCE</scope>
</reference>
<dbReference type="EMBL" id="CADEAL010002050">
    <property type="protein sequence ID" value="CAB1437624.1"/>
    <property type="molecule type" value="Genomic_DNA"/>
</dbReference>
<feature type="compositionally biased region" description="Polar residues" evidence="5">
    <location>
        <begin position="390"/>
        <end position="402"/>
    </location>
</feature>
<evidence type="ECO:0000259" key="6">
    <source>
        <dbReference type="Pfam" id="PF15259"/>
    </source>
</evidence>
<gene>
    <name evidence="7" type="ORF">PLEPLA_LOCUS25659</name>
</gene>
<dbReference type="GO" id="GO:0008017">
    <property type="term" value="F:microtubule binding"/>
    <property type="evidence" value="ECO:0007669"/>
    <property type="project" value="TreeGrafter"/>
</dbReference>
<evidence type="ECO:0000256" key="3">
    <source>
        <dbReference type="ARBA" id="ARBA00022553"/>
    </source>
</evidence>